<organism evidence="2 3">
    <name type="scientific">Streptomyces caniferus</name>
    <dbReference type="NCBI Taxonomy" id="285557"/>
    <lineage>
        <taxon>Bacteria</taxon>
        <taxon>Bacillati</taxon>
        <taxon>Actinomycetota</taxon>
        <taxon>Actinomycetes</taxon>
        <taxon>Kitasatosporales</taxon>
        <taxon>Streptomycetaceae</taxon>
        <taxon>Streptomyces</taxon>
    </lineage>
</organism>
<accession>A0A640SJK9</accession>
<name>A0A640SJK9_9ACTN</name>
<dbReference type="Proteomes" id="UP000435837">
    <property type="component" value="Unassembled WGS sequence"/>
</dbReference>
<evidence type="ECO:0000313" key="2">
    <source>
        <dbReference type="EMBL" id="GFE11437.1"/>
    </source>
</evidence>
<proteinExistence type="predicted"/>
<evidence type="ECO:0000313" key="3">
    <source>
        <dbReference type="Proteomes" id="UP000435837"/>
    </source>
</evidence>
<feature type="compositionally biased region" description="Gly residues" evidence="1">
    <location>
        <begin position="53"/>
        <end position="68"/>
    </location>
</feature>
<comment type="caution">
    <text evidence="2">The sequence shown here is derived from an EMBL/GenBank/DDBJ whole genome shotgun (WGS) entry which is preliminary data.</text>
</comment>
<feature type="compositionally biased region" description="Low complexity" evidence="1">
    <location>
        <begin position="69"/>
        <end position="81"/>
    </location>
</feature>
<protein>
    <submittedName>
        <fullName evidence="2">Uncharacterized protein</fullName>
    </submittedName>
</protein>
<sequence length="127" mass="12652">MRMFGAATGLRDGYRGTGGSAPDALSLEGAGRENRRGVVTLHPVDLVVPRGVVSGGDGAGAPGPGSRSGRGSRPSGRGARSTGQRAAGPGTVREADGQRGGISPESVASTRPRAYDASIGPGRKTSR</sequence>
<reference evidence="2 3" key="1">
    <citation type="submission" date="2019-12" db="EMBL/GenBank/DDBJ databases">
        <title>Whole genome shotgun sequence of Streptomyces caniferus NBRC 15389.</title>
        <authorList>
            <person name="Ichikawa N."/>
            <person name="Kimura A."/>
            <person name="Kitahashi Y."/>
            <person name="Komaki H."/>
            <person name="Tamura T."/>
        </authorList>
    </citation>
    <scope>NUCLEOTIDE SEQUENCE [LARGE SCALE GENOMIC DNA]</scope>
    <source>
        <strain evidence="2 3">NBRC 15389</strain>
    </source>
</reference>
<feature type="region of interest" description="Disordered" evidence="1">
    <location>
        <begin position="1"/>
        <end position="127"/>
    </location>
</feature>
<evidence type="ECO:0000256" key="1">
    <source>
        <dbReference type="SAM" id="MobiDB-lite"/>
    </source>
</evidence>
<dbReference type="EMBL" id="BLIN01000005">
    <property type="protein sequence ID" value="GFE11437.1"/>
    <property type="molecule type" value="Genomic_DNA"/>
</dbReference>
<gene>
    <name evidence="2" type="ORF">Scani_77050</name>
</gene>
<dbReference type="AlphaFoldDB" id="A0A640SJK9"/>